<evidence type="ECO:0000313" key="1">
    <source>
        <dbReference type="Ensembl" id="ENSPMGP00000004180.1"/>
    </source>
</evidence>
<dbReference type="AlphaFoldDB" id="A0A3B3ZHW2"/>
<evidence type="ECO:0000313" key="2">
    <source>
        <dbReference type="Proteomes" id="UP000261520"/>
    </source>
</evidence>
<protein>
    <submittedName>
        <fullName evidence="1">Uncharacterized protein</fullName>
    </submittedName>
</protein>
<dbReference type="Ensembl" id="ENSPMGT00000004441.1">
    <property type="protein sequence ID" value="ENSPMGP00000004180.1"/>
    <property type="gene ID" value="ENSPMGG00000003577.1"/>
</dbReference>
<accession>A0A3B3ZHW2</accession>
<keyword evidence="2" id="KW-1185">Reference proteome</keyword>
<proteinExistence type="predicted"/>
<name>A0A3B3ZHW2_9GOBI</name>
<dbReference type="STRING" id="409849.ENSPMGP00000004180"/>
<reference evidence="1" key="2">
    <citation type="submission" date="2025-09" db="UniProtKB">
        <authorList>
            <consortium name="Ensembl"/>
        </authorList>
    </citation>
    <scope>IDENTIFICATION</scope>
</reference>
<dbReference type="Proteomes" id="UP000261520">
    <property type="component" value="Unplaced"/>
</dbReference>
<organism evidence="1 2">
    <name type="scientific">Periophthalmus magnuspinnatus</name>
    <dbReference type="NCBI Taxonomy" id="409849"/>
    <lineage>
        <taxon>Eukaryota</taxon>
        <taxon>Metazoa</taxon>
        <taxon>Chordata</taxon>
        <taxon>Craniata</taxon>
        <taxon>Vertebrata</taxon>
        <taxon>Euteleostomi</taxon>
        <taxon>Actinopterygii</taxon>
        <taxon>Neopterygii</taxon>
        <taxon>Teleostei</taxon>
        <taxon>Neoteleostei</taxon>
        <taxon>Acanthomorphata</taxon>
        <taxon>Gobiaria</taxon>
        <taxon>Gobiiformes</taxon>
        <taxon>Gobioidei</taxon>
        <taxon>Gobiidae</taxon>
        <taxon>Oxudercinae</taxon>
        <taxon>Periophthalmus</taxon>
    </lineage>
</organism>
<sequence>CQPRVEVSVEASVEGLLDLVMQKDFGTRTQTGLEIIDRILDSEKSPGLEQDQSAMDRIVDTVVCSWVNDNNFKVKS</sequence>
<reference evidence="1" key="1">
    <citation type="submission" date="2025-08" db="UniProtKB">
        <authorList>
            <consortium name="Ensembl"/>
        </authorList>
    </citation>
    <scope>IDENTIFICATION</scope>
</reference>